<feature type="region of interest" description="Disordered" evidence="1">
    <location>
        <begin position="33"/>
        <end position="62"/>
    </location>
</feature>
<accession>A0A917W873</accession>
<evidence type="ECO:0000313" key="3">
    <source>
        <dbReference type="EMBL" id="GGL82190.1"/>
    </source>
</evidence>
<keyword evidence="2" id="KW-1133">Transmembrane helix</keyword>
<keyword evidence="4" id="KW-1185">Reference proteome</keyword>
<dbReference type="PANTHER" id="PTHR41532:SF1">
    <property type="entry name" value="FIXS PROTEIN"/>
    <property type="match status" value="1"/>
</dbReference>
<reference evidence="3" key="1">
    <citation type="journal article" date="2014" name="Int. J. Syst. Evol. Microbiol.">
        <title>Complete genome sequence of Corynebacterium casei LMG S-19264T (=DSM 44701T), isolated from a smear-ripened cheese.</title>
        <authorList>
            <consortium name="US DOE Joint Genome Institute (JGI-PGF)"/>
            <person name="Walter F."/>
            <person name="Albersmeier A."/>
            <person name="Kalinowski J."/>
            <person name="Ruckert C."/>
        </authorList>
    </citation>
    <scope>NUCLEOTIDE SEQUENCE</scope>
    <source>
        <strain evidence="3">CGMCC 1.6293</strain>
    </source>
</reference>
<keyword evidence="2" id="KW-0812">Transmembrane</keyword>
<feature type="compositionally biased region" description="Basic and acidic residues" evidence="1">
    <location>
        <begin position="36"/>
        <end position="62"/>
    </location>
</feature>
<dbReference type="EMBL" id="BMLF01000001">
    <property type="protein sequence ID" value="GGL82190.1"/>
    <property type="molecule type" value="Genomic_DNA"/>
</dbReference>
<dbReference type="RefSeq" id="WP_084178256.1">
    <property type="nucleotide sequence ID" value="NZ_BMLF01000001.1"/>
</dbReference>
<dbReference type="InterPro" id="IPR004714">
    <property type="entry name" value="Cyt_oxidase_maturation_cbb3"/>
</dbReference>
<keyword evidence="2" id="KW-0472">Membrane</keyword>
<reference evidence="3" key="2">
    <citation type="submission" date="2020-09" db="EMBL/GenBank/DDBJ databases">
        <authorList>
            <person name="Sun Q."/>
            <person name="Zhou Y."/>
        </authorList>
    </citation>
    <scope>NUCLEOTIDE SEQUENCE</scope>
    <source>
        <strain evidence="3">CGMCC 1.6293</strain>
    </source>
</reference>
<evidence type="ECO:0000256" key="2">
    <source>
        <dbReference type="SAM" id="Phobius"/>
    </source>
</evidence>
<gene>
    <name evidence="3" type="primary">fixS1</name>
    <name evidence="3" type="ORF">GCM10011534_00310</name>
</gene>
<protein>
    <submittedName>
        <fullName evidence="3">Cytochrome oxidase maturation protein, cbb3-type</fullName>
    </submittedName>
</protein>
<name>A0A917W873_9RHOB</name>
<dbReference type="Pfam" id="PF03597">
    <property type="entry name" value="FixS"/>
    <property type="match status" value="1"/>
</dbReference>
<proteinExistence type="predicted"/>
<evidence type="ECO:0000313" key="4">
    <source>
        <dbReference type="Proteomes" id="UP000649829"/>
    </source>
</evidence>
<sequence>MEILMLLIPLTLAMGCVGLLTFFWTVRSGQYDDPEGDARRILQADDRPLDYRQSERRGERTT</sequence>
<evidence type="ECO:0000256" key="1">
    <source>
        <dbReference type="SAM" id="MobiDB-lite"/>
    </source>
</evidence>
<comment type="caution">
    <text evidence="3">The sequence shown here is derived from an EMBL/GenBank/DDBJ whole genome shotgun (WGS) entry which is preliminary data.</text>
</comment>
<organism evidence="3 4">
    <name type="scientific">Pseudooceanicola nanhaiensis</name>
    <dbReference type="NCBI Taxonomy" id="375761"/>
    <lineage>
        <taxon>Bacteria</taxon>
        <taxon>Pseudomonadati</taxon>
        <taxon>Pseudomonadota</taxon>
        <taxon>Alphaproteobacteria</taxon>
        <taxon>Rhodobacterales</taxon>
        <taxon>Paracoccaceae</taxon>
        <taxon>Pseudooceanicola</taxon>
    </lineage>
</organism>
<feature type="transmembrane region" description="Helical" evidence="2">
    <location>
        <begin position="6"/>
        <end position="26"/>
    </location>
</feature>
<dbReference type="AlphaFoldDB" id="A0A917W873"/>
<dbReference type="NCBIfam" id="TIGR00847">
    <property type="entry name" value="ccoS"/>
    <property type="match status" value="1"/>
</dbReference>
<dbReference type="Proteomes" id="UP000649829">
    <property type="component" value="Unassembled WGS sequence"/>
</dbReference>
<dbReference type="PANTHER" id="PTHR41532">
    <property type="entry name" value="FIXS PROTEIN"/>
    <property type="match status" value="1"/>
</dbReference>